<name>A0ABS8UQU4_DATST</name>
<evidence type="ECO:0000256" key="4">
    <source>
        <dbReference type="ARBA" id="ARBA00022729"/>
    </source>
</evidence>
<evidence type="ECO:0000256" key="3">
    <source>
        <dbReference type="ARBA" id="ARBA00022692"/>
    </source>
</evidence>
<evidence type="ECO:0000256" key="1">
    <source>
        <dbReference type="ARBA" id="ARBA00004167"/>
    </source>
</evidence>
<keyword evidence="3" id="KW-0812">Transmembrane</keyword>
<keyword evidence="9" id="KW-0325">Glycoprotein</keyword>
<dbReference type="PROSITE" id="PS00108">
    <property type="entry name" value="PROTEIN_KINASE_ST"/>
    <property type="match status" value="1"/>
</dbReference>
<evidence type="ECO:0000313" key="12">
    <source>
        <dbReference type="Proteomes" id="UP000823775"/>
    </source>
</evidence>
<dbReference type="Gene3D" id="1.10.510.10">
    <property type="entry name" value="Transferase(Phosphotransferase) domain 1"/>
    <property type="match status" value="1"/>
</dbReference>
<evidence type="ECO:0000256" key="5">
    <source>
        <dbReference type="ARBA" id="ARBA00022737"/>
    </source>
</evidence>
<protein>
    <recommendedName>
        <fullName evidence="10">Protein kinase domain-containing protein</fullName>
    </recommendedName>
</protein>
<dbReference type="Pfam" id="PF00069">
    <property type="entry name" value="Pkinase"/>
    <property type="match status" value="1"/>
</dbReference>
<dbReference type="InterPro" id="IPR000719">
    <property type="entry name" value="Prot_kinase_dom"/>
</dbReference>
<keyword evidence="2" id="KW-0433">Leucine-rich repeat</keyword>
<sequence>MSGKGLDEFKSGDCVLTKVRLQAFGCTARILLDGNERLLSFIHRDLKPSNILLGDDMRAKVADFDCSALLPRKNFTGYKVNGTFAILHQSMQLRAESNHVRLDVFSFGVIFNGANARRKALDESQPEESMHLVPWFRRMHINKETFRKAIDHTIDLDEETLASVSTVAELAGHCCARELPSETRHGHAVNIKVVLVGHSFGGLAISKAMETFKISAAVFLSGLMPGPNINATTVYTEDLALATTLIRPCYLYRVEDVCEELNPPDEVEEIQGSDHVTMMFKPQQLYTTLLSIANKYS</sequence>
<evidence type="ECO:0000256" key="7">
    <source>
        <dbReference type="ARBA" id="ARBA00023136"/>
    </source>
</evidence>
<keyword evidence="5" id="KW-0677">Repeat</keyword>
<dbReference type="Gene3D" id="3.40.50.1820">
    <property type="entry name" value="alpha/beta hydrolase"/>
    <property type="match status" value="1"/>
</dbReference>
<evidence type="ECO:0000256" key="8">
    <source>
        <dbReference type="ARBA" id="ARBA00023170"/>
    </source>
</evidence>
<dbReference type="SUPFAM" id="SSF53474">
    <property type="entry name" value="alpha/beta-Hydrolases"/>
    <property type="match status" value="1"/>
</dbReference>
<comment type="subcellular location">
    <subcellularLocation>
        <location evidence="1">Membrane</location>
        <topology evidence="1">Single-pass membrane protein</topology>
    </subcellularLocation>
</comment>
<dbReference type="PANTHER" id="PTHR47986">
    <property type="entry name" value="OSJNBA0070M12.3 PROTEIN"/>
    <property type="match status" value="1"/>
</dbReference>
<dbReference type="Proteomes" id="UP000823775">
    <property type="component" value="Unassembled WGS sequence"/>
</dbReference>
<reference evidence="11 12" key="1">
    <citation type="journal article" date="2021" name="BMC Genomics">
        <title>Datura genome reveals duplications of psychoactive alkaloid biosynthetic genes and high mutation rate following tissue culture.</title>
        <authorList>
            <person name="Rajewski A."/>
            <person name="Carter-House D."/>
            <person name="Stajich J."/>
            <person name="Litt A."/>
        </authorList>
    </citation>
    <scope>NUCLEOTIDE SEQUENCE [LARGE SCALE GENOMIC DNA]</scope>
    <source>
        <strain evidence="11">AR-01</strain>
    </source>
</reference>
<dbReference type="PANTHER" id="PTHR47986:SF34">
    <property type="entry name" value="RECEPTOR-LIKE KINASE TMK2"/>
    <property type="match status" value="1"/>
</dbReference>
<evidence type="ECO:0000256" key="9">
    <source>
        <dbReference type="ARBA" id="ARBA00023180"/>
    </source>
</evidence>
<keyword evidence="6" id="KW-1133">Transmembrane helix</keyword>
<feature type="domain" description="Protein kinase" evidence="10">
    <location>
        <begin position="1"/>
        <end position="176"/>
    </location>
</feature>
<evidence type="ECO:0000313" key="11">
    <source>
        <dbReference type="EMBL" id="MCD9560449.1"/>
    </source>
</evidence>
<keyword evidence="12" id="KW-1185">Reference proteome</keyword>
<evidence type="ECO:0000256" key="6">
    <source>
        <dbReference type="ARBA" id="ARBA00022989"/>
    </source>
</evidence>
<gene>
    <name evidence="11" type="ORF">HAX54_019131</name>
</gene>
<dbReference type="InterPro" id="IPR029058">
    <property type="entry name" value="AB_hydrolase_fold"/>
</dbReference>
<keyword evidence="4" id="KW-0732">Signal</keyword>
<dbReference type="PROSITE" id="PS50011">
    <property type="entry name" value="PROTEIN_KINASE_DOM"/>
    <property type="match status" value="1"/>
</dbReference>
<dbReference type="InterPro" id="IPR008271">
    <property type="entry name" value="Ser/Thr_kinase_AS"/>
</dbReference>
<keyword evidence="8" id="KW-0675">Receptor</keyword>
<proteinExistence type="predicted"/>
<dbReference type="InterPro" id="IPR011009">
    <property type="entry name" value="Kinase-like_dom_sf"/>
</dbReference>
<evidence type="ECO:0000256" key="2">
    <source>
        <dbReference type="ARBA" id="ARBA00022614"/>
    </source>
</evidence>
<accession>A0ABS8UQU4</accession>
<keyword evidence="7" id="KW-0472">Membrane</keyword>
<evidence type="ECO:0000259" key="10">
    <source>
        <dbReference type="PROSITE" id="PS50011"/>
    </source>
</evidence>
<dbReference type="SUPFAM" id="SSF56112">
    <property type="entry name" value="Protein kinase-like (PK-like)"/>
    <property type="match status" value="1"/>
</dbReference>
<dbReference type="EMBL" id="JACEIK010002323">
    <property type="protein sequence ID" value="MCD9560449.1"/>
    <property type="molecule type" value="Genomic_DNA"/>
</dbReference>
<dbReference type="InterPro" id="IPR052422">
    <property type="entry name" value="Auxin_Ser/Thr_Kinase"/>
</dbReference>
<organism evidence="11 12">
    <name type="scientific">Datura stramonium</name>
    <name type="common">Jimsonweed</name>
    <name type="synonym">Common thornapple</name>
    <dbReference type="NCBI Taxonomy" id="4076"/>
    <lineage>
        <taxon>Eukaryota</taxon>
        <taxon>Viridiplantae</taxon>
        <taxon>Streptophyta</taxon>
        <taxon>Embryophyta</taxon>
        <taxon>Tracheophyta</taxon>
        <taxon>Spermatophyta</taxon>
        <taxon>Magnoliopsida</taxon>
        <taxon>eudicotyledons</taxon>
        <taxon>Gunneridae</taxon>
        <taxon>Pentapetalae</taxon>
        <taxon>asterids</taxon>
        <taxon>lamiids</taxon>
        <taxon>Solanales</taxon>
        <taxon>Solanaceae</taxon>
        <taxon>Solanoideae</taxon>
        <taxon>Datureae</taxon>
        <taxon>Datura</taxon>
    </lineage>
</organism>
<comment type="caution">
    <text evidence="11">The sequence shown here is derived from an EMBL/GenBank/DDBJ whole genome shotgun (WGS) entry which is preliminary data.</text>
</comment>